<evidence type="ECO:0000313" key="9">
    <source>
        <dbReference type="Proteomes" id="UP000620104"/>
    </source>
</evidence>
<feature type="transmembrane region" description="Helical" evidence="7">
    <location>
        <begin position="192"/>
        <end position="214"/>
    </location>
</feature>
<feature type="transmembrane region" description="Helical" evidence="7">
    <location>
        <begin position="471"/>
        <end position="494"/>
    </location>
</feature>
<proteinExistence type="predicted"/>
<sequence length="556" mass="60286">MTPILPKLQSPDKTESTFHSSQAHEKDPSLRAQPAGTSSASSIDDDEQQMAAFGYKSQLARRWHSVESFAVSFCAMNFIGATRGTIFLGVLAGGPAAAWSSALISWIFMGVTAAVLAEICSALPLSGSIYIWAAEAAGPKHARLVGFVVAWWACTAWMTSVGSSMQGIAYYILSQLVVWEVDFPGGVDINNVKFRVVVWAVSEVLLIMVVALNYLPPKAYSRVFKFSMCLMLLDFVLCTIWLPIRVHQTYGFRTPQEVFTGQYNGTGAPAGWNWMLSFLYGTSSVVGFDASGHVAEELKNASTVAARGILLSQLVTGGCAFAATILWLFCTPPLEVWFDFYAPQPFVQIYALALGKGPSVFMTILAVIGLILNASIATVAASRLVFAVARDGVLPFSSWVGTVTQDGRPKNAVTVMYCFGAILLCTILPSNVAFTSLVSAGGIPTIAAYALIAFCRLVFTSTSFKNTRFGLGIFARPFYLIAFLWNGVVFAVYASPFSFPTSGKTFNYASVIFGGATLFGILTWWLTPAEAWLPRKRIDKIEEETEHGPNEESHKA</sequence>
<feature type="compositionally biased region" description="Basic and acidic residues" evidence="6">
    <location>
        <begin position="10"/>
        <end position="29"/>
    </location>
</feature>
<dbReference type="InterPro" id="IPR002293">
    <property type="entry name" value="AA/rel_permease1"/>
</dbReference>
<dbReference type="EMBL" id="BLZA01000030">
    <property type="protein sequence ID" value="GHJ88732.1"/>
    <property type="molecule type" value="Genomic_DNA"/>
</dbReference>
<protein>
    <recommendedName>
        <fullName evidence="10">Amino acid permease</fullName>
    </recommendedName>
</protein>
<evidence type="ECO:0000256" key="2">
    <source>
        <dbReference type="ARBA" id="ARBA00022448"/>
    </source>
</evidence>
<comment type="caution">
    <text evidence="8">The sequence shown here is derived from an EMBL/GenBank/DDBJ whole genome shotgun (WGS) entry which is preliminary data.</text>
</comment>
<dbReference type="OrthoDB" id="10054429at2759"/>
<feature type="transmembrane region" description="Helical" evidence="7">
    <location>
        <begin position="226"/>
        <end position="244"/>
    </location>
</feature>
<feature type="transmembrane region" description="Helical" evidence="7">
    <location>
        <begin position="309"/>
        <end position="329"/>
    </location>
</feature>
<evidence type="ECO:0008006" key="10">
    <source>
        <dbReference type="Google" id="ProtNLM"/>
    </source>
</evidence>
<dbReference type="Proteomes" id="UP000620104">
    <property type="component" value="Unassembled WGS sequence"/>
</dbReference>
<feature type="region of interest" description="Disordered" evidence="6">
    <location>
        <begin position="1"/>
        <end position="44"/>
    </location>
</feature>
<dbReference type="PIRSF" id="PIRSF006060">
    <property type="entry name" value="AA_transporter"/>
    <property type="match status" value="1"/>
</dbReference>
<feature type="transmembrane region" description="Helical" evidence="7">
    <location>
        <begin position="349"/>
        <end position="374"/>
    </location>
</feature>
<keyword evidence="2" id="KW-0813">Transport</keyword>
<reference evidence="8" key="1">
    <citation type="submission" date="2020-07" db="EMBL/GenBank/DDBJ databases">
        <title>Draft Genome Sequence of a Deep-Sea Yeast, Naganishia (Cryptococcus) liquefaciens strain N6.</title>
        <authorList>
            <person name="Han Y.W."/>
            <person name="Kajitani R."/>
            <person name="Morimoto H."/>
            <person name="Parhat M."/>
            <person name="Tsubouchi H."/>
            <person name="Bakenova O."/>
            <person name="Ogata M."/>
            <person name="Argunhan B."/>
            <person name="Aoki R."/>
            <person name="Kajiwara S."/>
            <person name="Itoh T."/>
            <person name="Iwasaki H."/>
        </authorList>
    </citation>
    <scope>NUCLEOTIDE SEQUENCE</scope>
    <source>
        <strain evidence="8">N6</strain>
    </source>
</reference>
<dbReference type="AlphaFoldDB" id="A0A8H3TX33"/>
<gene>
    <name evidence="8" type="ORF">NliqN6_5134</name>
</gene>
<feature type="transmembrane region" description="Helical" evidence="7">
    <location>
        <begin position="103"/>
        <end position="132"/>
    </location>
</feature>
<accession>A0A8H3TX33</accession>
<evidence type="ECO:0000256" key="6">
    <source>
        <dbReference type="SAM" id="MobiDB-lite"/>
    </source>
</evidence>
<feature type="transmembrane region" description="Helical" evidence="7">
    <location>
        <begin position="440"/>
        <end position="459"/>
    </location>
</feature>
<feature type="transmembrane region" description="Helical" evidence="7">
    <location>
        <begin position="144"/>
        <end position="172"/>
    </location>
</feature>
<keyword evidence="5 7" id="KW-0472">Membrane</keyword>
<evidence type="ECO:0000256" key="1">
    <source>
        <dbReference type="ARBA" id="ARBA00004141"/>
    </source>
</evidence>
<feature type="transmembrane region" description="Helical" evidence="7">
    <location>
        <begin position="415"/>
        <end position="434"/>
    </location>
</feature>
<name>A0A8H3TX33_9TREE</name>
<evidence type="ECO:0000256" key="3">
    <source>
        <dbReference type="ARBA" id="ARBA00022692"/>
    </source>
</evidence>
<keyword evidence="3 7" id="KW-0812">Transmembrane</keyword>
<evidence type="ECO:0000256" key="7">
    <source>
        <dbReference type="SAM" id="Phobius"/>
    </source>
</evidence>
<organism evidence="8 9">
    <name type="scientific">Naganishia liquefaciens</name>
    <dbReference type="NCBI Taxonomy" id="104408"/>
    <lineage>
        <taxon>Eukaryota</taxon>
        <taxon>Fungi</taxon>
        <taxon>Dikarya</taxon>
        <taxon>Basidiomycota</taxon>
        <taxon>Agaricomycotina</taxon>
        <taxon>Tremellomycetes</taxon>
        <taxon>Filobasidiales</taxon>
        <taxon>Filobasidiaceae</taxon>
        <taxon>Naganishia</taxon>
    </lineage>
</organism>
<dbReference type="PANTHER" id="PTHR45649">
    <property type="entry name" value="AMINO-ACID PERMEASE BAT1"/>
    <property type="match status" value="1"/>
</dbReference>
<feature type="transmembrane region" description="Helical" evidence="7">
    <location>
        <begin position="506"/>
        <end position="527"/>
    </location>
</feature>
<comment type="subcellular location">
    <subcellularLocation>
        <location evidence="1">Membrane</location>
        <topology evidence="1">Multi-pass membrane protein</topology>
    </subcellularLocation>
</comment>
<keyword evidence="9" id="KW-1185">Reference proteome</keyword>
<evidence type="ECO:0000313" key="8">
    <source>
        <dbReference type="EMBL" id="GHJ88732.1"/>
    </source>
</evidence>
<evidence type="ECO:0000256" key="4">
    <source>
        <dbReference type="ARBA" id="ARBA00022989"/>
    </source>
</evidence>
<dbReference type="GO" id="GO:0022857">
    <property type="term" value="F:transmembrane transporter activity"/>
    <property type="evidence" value="ECO:0007669"/>
    <property type="project" value="InterPro"/>
</dbReference>
<feature type="transmembrane region" description="Helical" evidence="7">
    <location>
        <begin position="271"/>
        <end position="288"/>
    </location>
</feature>
<dbReference type="Pfam" id="PF13520">
    <property type="entry name" value="AA_permease_2"/>
    <property type="match status" value="1"/>
</dbReference>
<evidence type="ECO:0000256" key="5">
    <source>
        <dbReference type="ARBA" id="ARBA00023136"/>
    </source>
</evidence>
<dbReference type="PANTHER" id="PTHR45649:SF13">
    <property type="entry name" value="THIAMINE TRANSPORTER THI9"/>
    <property type="match status" value="1"/>
</dbReference>
<keyword evidence="4 7" id="KW-1133">Transmembrane helix</keyword>
<dbReference type="Gene3D" id="1.20.1740.10">
    <property type="entry name" value="Amino acid/polyamine transporter I"/>
    <property type="match status" value="1"/>
</dbReference>
<dbReference type="GO" id="GO:0016020">
    <property type="term" value="C:membrane"/>
    <property type="evidence" value="ECO:0007669"/>
    <property type="project" value="UniProtKB-SubCell"/>
</dbReference>